<name>A0A2T9YZT7_9FUNG</name>
<organism evidence="1 2">
    <name type="scientific">Smittium simulii</name>
    <dbReference type="NCBI Taxonomy" id="133385"/>
    <lineage>
        <taxon>Eukaryota</taxon>
        <taxon>Fungi</taxon>
        <taxon>Fungi incertae sedis</taxon>
        <taxon>Zoopagomycota</taxon>
        <taxon>Kickxellomycotina</taxon>
        <taxon>Harpellomycetes</taxon>
        <taxon>Harpellales</taxon>
        <taxon>Legeriomycetaceae</taxon>
        <taxon>Smittium</taxon>
    </lineage>
</organism>
<dbReference type="EMBL" id="MBFR01000006">
    <property type="protein sequence ID" value="PVU97865.1"/>
    <property type="molecule type" value="Genomic_DNA"/>
</dbReference>
<accession>A0A2T9YZT7</accession>
<proteinExistence type="predicted"/>
<gene>
    <name evidence="1" type="ORF">BB561_000292</name>
</gene>
<evidence type="ECO:0000313" key="1">
    <source>
        <dbReference type="EMBL" id="PVU97865.1"/>
    </source>
</evidence>
<protein>
    <submittedName>
        <fullName evidence="1">Uncharacterized protein</fullName>
    </submittedName>
</protein>
<reference evidence="1 2" key="1">
    <citation type="journal article" date="2018" name="MBio">
        <title>Comparative Genomics Reveals the Core Gene Toolbox for the Fungus-Insect Symbiosis.</title>
        <authorList>
            <person name="Wang Y."/>
            <person name="Stata M."/>
            <person name="Wang W."/>
            <person name="Stajich J.E."/>
            <person name="White M.M."/>
            <person name="Moncalvo J.M."/>
        </authorList>
    </citation>
    <scope>NUCLEOTIDE SEQUENCE [LARGE SCALE GENOMIC DNA]</scope>
    <source>
        <strain evidence="1 2">SWE-8-4</strain>
    </source>
</reference>
<sequence length="451" mass="50874">MYQQVWAAKSYESARKVLEIRARAKDKLKISEWISDNGIGFSRNLTDLELLYPEHSSGVQKIIKIRIGCFNAALKLENSKTLAEKYLNKCPFCNKLEPETVEHYLFKCSKWADQLPGLTCSKLLGTLLGGELTFNLAGILKNTSILAVKIVLSTAQFLTATSTTRTITFKELIVAHASWTQSSNSMEILVEKVRHCAKTSFSQNYKLKHPNHIILIMGNFNIKTDAAVNPGSRADNGKIGNMIDYIMYSTITHRPLYDKILKSVDFLDHILVVAAWQLDQLVLIPPTPKIHTVKLKQAHQMFISNNRYSVLANTNLGIDEFADQTCNKTWEIAKKNDSAENYCNKKTAARRFKAATIDGPVLNVNNNLVTNLNEKAKLWANHFEQLAKDTTGNSRKCDQPTSWDKIRNSVKKQGALVSKIYNIAYIPNKLNTEIVVTVPKKGDIKYSNIHR</sequence>
<dbReference type="Proteomes" id="UP000245383">
    <property type="component" value="Unassembled WGS sequence"/>
</dbReference>
<keyword evidence="2" id="KW-1185">Reference proteome</keyword>
<comment type="caution">
    <text evidence="1">The sequence shown here is derived from an EMBL/GenBank/DDBJ whole genome shotgun (WGS) entry which is preliminary data.</text>
</comment>
<dbReference type="AlphaFoldDB" id="A0A2T9YZT7"/>
<evidence type="ECO:0000313" key="2">
    <source>
        <dbReference type="Proteomes" id="UP000245383"/>
    </source>
</evidence>